<accession>A0ABM6XJF8</accession>
<protein>
    <submittedName>
        <fullName evidence="1">Uncharacterized protein</fullName>
    </submittedName>
</protein>
<keyword evidence="2" id="KW-1185">Reference proteome</keyword>
<dbReference type="Proteomes" id="UP000260457">
    <property type="component" value="Chromosome"/>
</dbReference>
<evidence type="ECO:0000313" key="1">
    <source>
        <dbReference type="EMBL" id="AXN38663.1"/>
    </source>
</evidence>
<name>A0ABM6XJF8_9BACI</name>
<gene>
    <name evidence="1" type="ORF">DTO10_09720</name>
</gene>
<proteinExistence type="predicted"/>
<dbReference type="EMBL" id="CP030926">
    <property type="protein sequence ID" value="AXN38663.1"/>
    <property type="molecule type" value="Genomic_DNA"/>
</dbReference>
<evidence type="ECO:0000313" key="2">
    <source>
        <dbReference type="Proteomes" id="UP000260457"/>
    </source>
</evidence>
<sequence length="61" mass="6913">MKRSNSFLTSYQLKLPLEKTIPVLKSRLSESMNFINMFDQASIHGTGLEVDLAVEHKIAMC</sequence>
<reference evidence="1 2" key="1">
    <citation type="submission" date="2018-07" db="EMBL/GenBank/DDBJ databases">
        <title>The molecular basis for the intramolecular migration of carboxyl group in the catabolism of para-hydroxybenzoate via gentisate.</title>
        <authorList>
            <person name="Zhao H."/>
            <person name="Xu Y."/>
            <person name="Lin S."/>
            <person name="Spain J.C."/>
            <person name="Zhou N.-Y."/>
        </authorList>
    </citation>
    <scope>NUCLEOTIDE SEQUENCE [LARGE SCALE GENOMIC DNA]</scope>
    <source>
        <strain evidence="1 2">PHB-7a</strain>
    </source>
</reference>
<organism evidence="1 2">
    <name type="scientific">Peribacillus butanolivorans</name>
    <dbReference type="NCBI Taxonomy" id="421767"/>
    <lineage>
        <taxon>Bacteria</taxon>
        <taxon>Bacillati</taxon>
        <taxon>Bacillota</taxon>
        <taxon>Bacilli</taxon>
        <taxon>Bacillales</taxon>
        <taxon>Bacillaceae</taxon>
        <taxon>Peribacillus</taxon>
    </lineage>
</organism>